<evidence type="ECO:0000256" key="1">
    <source>
        <dbReference type="ARBA" id="ARBA00010662"/>
    </source>
</evidence>
<dbReference type="Pfam" id="PF01182">
    <property type="entry name" value="Glucosamine_iso"/>
    <property type="match status" value="1"/>
</dbReference>
<dbReference type="SUPFAM" id="SSF100950">
    <property type="entry name" value="NagB/RpiA/CoA transferase-like"/>
    <property type="match status" value="1"/>
</dbReference>
<dbReference type="InterPro" id="IPR005900">
    <property type="entry name" value="6-phosphogluconolactonase_DevB"/>
</dbReference>
<reference evidence="4 5" key="1">
    <citation type="submission" date="2022-05" db="EMBL/GenBank/DDBJ databases">
        <authorList>
            <consortium name="Genoscope - CEA"/>
            <person name="William W."/>
        </authorList>
    </citation>
    <scope>NUCLEOTIDE SEQUENCE [LARGE SCALE GENOMIC DNA]</scope>
</reference>
<dbReference type="CDD" id="cd01400">
    <property type="entry name" value="6PGL"/>
    <property type="match status" value="1"/>
</dbReference>
<dbReference type="Proteomes" id="UP001159427">
    <property type="component" value="Unassembled WGS sequence"/>
</dbReference>
<dbReference type="Gene3D" id="3.40.50.1360">
    <property type="match status" value="1"/>
</dbReference>
<feature type="domain" description="Glucosamine/galactosamine-6-phosphate isomerase" evidence="3">
    <location>
        <begin position="10"/>
        <end position="227"/>
    </location>
</feature>
<dbReference type="InterPro" id="IPR037171">
    <property type="entry name" value="NagB/RpiA_transferase-like"/>
</dbReference>
<evidence type="ECO:0000313" key="4">
    <source>
        <dbReference type="EMBL" id="CAH3018624.1"/>
    </source>
</evidence>
<proteinExistence type="inferred from homology"/>
<evidence type="ECO:0000259" key="3">
    <source>
        <dbReference type="Pfam" id="PF01182"/>
    </source>
</evidence>
<dbReference type="EMBL" id="CALNXI010000092">
    <property type="protein sequence ID" value="CAH3018624.1"/>
    <property type="molecule type" value="Genomic_DNA"/>
</dbReference>
<comment type="pathway">
    <text evidence="2">Carbohydrate degradation; pentose phosphate pathway; D-ribulose 5-phosphate from D-glucose 6-phosphate (oxidative stage): step 2/3.</text>
</comment>
<organism evidence="4 5">
    <name type="scientific">Porites evermanni</name>
    <dbReference type="NCBI Taxonomy" id="104178"/>
    <lineage>
        <taxon>Eukaryota</taxon>
        <taxon>Metazoa</taxon>
        <taxon>Cnidaria</taxon>
        <taxon>Anthozoa</taxon>
        <taxon>Hexacorallia</taxon>
        <taxon>Scleractinia</taxon>
        <taxon>Fungiina</taxon>
        <taxon>Poritidae</taxon>
        <taxon>Porites</taxon>
    </lineage>
</organism>
<sequence>MAATRSFSSEGNLQREVCSLIAQKSSEAIKDHGFFAVGFSGGSLPKIVCPGLLSLQIDFSKWRIFFCDERYVALTDADSNYVGVKQHLLDKLSVAPEQILTINHDIPLDEAAKEYESHLKGWYPGDDVPTLDMLLLGMGPDGHTCSLFPGHPLLQENSRLVAPISDSPKPPPCRITLTYPIINASKCAAFVSTGSSKASVLQQVLEGNAEESLPAARVRPSNGELHWFLDDAAASLLTKK</sequence>
<dbReference type="NCBIfam" id="TIGR01198">
    <property type="entry name" value="pgl"/>
    <property type="match status" value="1"/>
</dbReference>
<comment type="catalytic activity">
    <reaction evidence="2">
        <text>6-phospho-D-glucono-1,5-lactone + H2O = 6-phospho-D-gluconate + H(+)</text>
        <dbReference type="Rhea" id="RHEA:12556"/>
        <dbReference type="ChEBI" id="CHEBI:15377"/>
        <dbReference type="ChEBI" id="CHEBI:15378"/>
        <dbReference type="ChEBI" id="CHEBI:57955"/>
        <dbReference type="ChEBI" id="CHEBI:58759"/>
        <dbReference type="EC" id="3.1.1.31"/>
    </reaction>
</comment>
<name>A0ABN8LSM8_9CNID</name>
<protein>
    <recommendedName>
        <fullName evidence="2">6-phosphogluconolactonase</fullName>
        <shortName evidence="2">6PGL</shortName>
        <ecNumber evidence="2">3.1.1.31</ecNumber>
    </recommendedName>
</protein>
<accession>A0ABN8LSM8</accession>
<keyword evidence="2" id="KW-0378">Hydrolase</keyword>
<evidence type="ECO:0000256" key="2">
    <source>
        <dbReference type="RuleBase" id="RU365095"/>
    </source>
</evidence>
<evidence type="ECO:0000313" key="5">
    <source>
        <dbReference type="Proteomes" id="UP001159427"/>
    </source>
</evidence>
<gene>
    <name evidence="4" type="ORF">PEVE_00044094</name>
</gene>
<comment type="function">
    <text evidence="2">Hydrolysis of 6-phosphogluconolactone to 6-phosphogluconate.</text>
</comment>
<dbReference type="PANTHER" id="PTHR11054:SF0">
    <property type="entry name" value="6-PHOSPHOGLUCONOLACTONASE"/>
    <property type="match status" value="1"/>
</dbReference>
<keyword evidence="5" id="KW-1185">Reference proteome</keyword>
<dbReference type="InterPro" id="IPR039104">
    <property type="entry name" value="6PGL"/>
</dbReference>
<comment type="similarity">
    <text evidence="1 2">Belongs to the glucosamine/galactosamine-6-phosphate isomerase family. 6-phosphogluconolactonase subfamily.</text>
</comment>
<dbReference type="EC" id="3.1.1.31" evidence="2"/>
<dbReference type="InterPro" id="IPR006148">
    <property type="entry name" value="Glc/Gal-6P_isomerase"/>
</dbReference>
<comment type="caution">
    <text evidence="4">The sequence shown here is derived from an EMBL/GenBank/DDBJ whole genome shotgun (WGS) entry which is preliminary data.</text>
</comment>
<dbReference type="PANTHER" id="PTHR11054">
    <property type="entry name" value="6-PHOSPHOGLUCONOLACTONASE"/>
    <property type="match status" value="1"/>
</dbReference>